<dbReference type="GeneID" id="17274274"/>
<evidence type="ECO:0000256" key="1">
    <source>
        <dbReference type="ARBA" id="ARBA00009156"/>
    </source>
</evidence>
<evidence type="ECO:0000256" key="2">
    <source>
        <dbReference type="ARBA" id="ARBA00022679"/>
    </source>
</evidence>
<keyword evidence="2" id="KW-0808">Transferase</keyword>
<organism evidence="8 9">
    <name type="scientific">Emiliania huxleyi (strain CCMP1516)</name>
    <dbReference type="NCBI Taxonomy" id="280463"/>
    <lineage>
        <taxon>Eukaryota</taxon>
        <taxon>Haptista</taxon>
        <taxon>Haptophyta</taxon>
        <taxon>Prymnesiophyceae</taxon>
        <taxon>Isochrysidales</taxon>
        <taxon>Noelaerhabdaceae</taxon>
        <taxon>Emiliania</taxon>
    </lineage>
</organism>
<name>A0A0D3JYZ4_EMIH1</name>
<feature type="region of interest" description="Disordered" evidence="6">
    <location>
        <begin position="116"/>
        <end position="135"/>
    </location>
</feature>
<accession>A0A0D3JYZ4</accession>
<dbReference type="GO" id="GO:0005524">
    <property type="term" value="F:ATP binding"/>
    <property type="evidence" value="ECO:0007669"/>
    <property type="project" value="UniProtKB-KW"/>
</dbReference>
<evidence type="ECO:0000256" key="3">
    <source>
        <dbReference type="ARBA" id="ARBA00022741"/>
    </source>
</evidence>
<dbReference type="EnsemblProtists" id="EOD28729">
    <property type="protein sequence ID" value="EOD28729"/>
    <property type="gene ID" value="EMIHUDRAFT_234720"/>
</dbReference>
<dbReference type="GO" id="GO:0004370">
    <property type="term" value="F:glycerol kinase activity"/>
    <property type="evidence" value="ECO:0007669"/>
    <property type="project" value="TreeGrafter"/>
</dbReference>
<evidence type="ECO:0000256" key="5">
    <source>
        <dbReference type="ARBA" id="ARBA00022840"/>
    </source>
</evidence>
<protein>
    <recommendedName>
        <fullName evidence="7">Carbohydrate kinase FGGY C-terminal domain-containing protein</fullName>
    </recommendedName>
</protein>
<evidence type="ECO:0000313" key="9">
    <source>
        <dbReference type="Proteomes" id="UP000013827"/>
    </source>
</evidence>
<dbReference type="GO" id="GO:0005829">
    <property type="term" value="C:cytosol"/>
    <property type="evidence" value="ECO:0007669"/>
    <property type="project" value="TreeGrafter"/>
</dbReference>
<reference evidence="9" key="1">
    <citation type="journal article" date="2013" name="Nature">
        <title>Pan genome of the phytoplankton Emiliania underpins its global distribution.</title>
        <authorList>
            <person name="Read B.A."/>
            <person name="Kegel J."/>
            <person name="Klute M.J."/>
            <person name="Kuo A."/>
            <person name="Lefebvre S.C."/>
            <person name="Maumus F."/>
            <person name="Mayer C."/>
            <person name="Miller J."/>
            <person name="Monier A."/>
            <person name="Salamov A."/>
            <person name="Young J."/>
            <person name="Aguilar M."/>
            <person name="Claverie J.M."/>
            <person name="Frickenhaus S."/>
            <person name="Gonzalez K."/>
            <person name="Herman E.K."/>
            <person name="Lin Y.C."/>
            <person name="Napier J."/>
            <person name="Ogata H."/>
            <person name="Sarno A.F."/>
            <person name="Shmutz J."/>
            <person name="Schroeder D."/>
            <person name="de Vargas C."/>
            <person name="Verret F."/>
            <person name="von Dassow P."/>
            <person name="Valentin K."/>
            <person name="Van de Peer Y."/>
            <person name="Wheeler G."/>
            <person name="Dacks J.B."/>
            <person name="Delwiche C.F."/>
            <person name="Dyhrman S.T."/>
            <person name="Glockner G."/>
            <person name="John U."/>
            <person name="Richards T."/>
            <person name="Worden A.Z."/>
            <person name="Zhang X."/>
            <person name="Grigoriev I.V."/>
            <person name="Allen A.E."/>
            <person name="Bidle K."/>
            <person name="Borodovsky M."/>
            <person name="Bowler C."/>
            <person name="Brownlee C."/>
            <person name="Cock J.M."/>
            <person name="Elias M."/>
            <person name="Gladyshev V.N."/>
            <person name="Groth M."/>
            <person name="Guda C."/>
            <person name="Hadaegh A."/>
            <person name="Iglesias-Rodriguez M.D."/>
            <person name="Jenkins J."/>
            <person name="Jones B.M."/>
            <person name="Lawson T."/>
            <person name="Leese F."/>
            <person name="Lindquist E."/>
            <person name="Lobanov A."/>
            <person name="Lomsadze A."/>
            <person name="Malik S.B."/>
            <person name="Marsh M.E."/>
            <person name="Mackinder L."/>
            <person name="Mock T."/>
            <person name="Mueller-Roeber B."/>
            <person name="Pagarete A."/>
            <person name="Parker M."/>
            <person name="Probert I."/>
            <person name="Quesneville H."/>
            <person name="Raines C."/>
            <person name="Rensing S.A."/>
            <person name="Riano-Pachon D.M."/>
            <person name="Richier S."/>
            <person name="Rokitta S."/>
            <person name="Shiraiwa Y."/>
            <person name="Soanes D.M."/>
            <person name="van der Giezen M."/>
            <person name="Wahlund T.M."/>
            <person name="Williams B."/>
            <person name="Wilson W."/>
            <person name="Wolfe G."/>
            <person name="Wurch L.L."/>
        </authorList>
    </citation>
    <scope>NUCLEOTIDE SEQUENCE</scope>
</reference>
<comment type="similarity">
    <text evidence="1">Belongs to the FGGY kinase family.</text>
</comment>
<dbReference type="GO" id="GO:0019563">
    <property type="term" value="P:glycerol catabolic process"/>
    <property type="evidence" value="ECO:0007669"/>
    <property type="project" value="TreeGrafter"/>
</dbReference>
<dbReference type="PANTHER" id="PTHR10196:SF69">
    <property type="entry name" value="GLYCEROL KINASE"/>
    <property type="match status" value="1"/>
</dbReference>
<feature type="domain" description="Carbohydrate kinase FGGY C-terminal" evidence="7">
    <location>
        <begin position="11"/>
        <end position="64"/>
    </location>
</feature>
<dbReference type="SUPFAM" id="SSF53067">
    <property type="entry name" value="Actin-like ATPase domain"/>
    <property type="match status" value="1"/>
</dbReference>
<dbReference type="HOGENOM" id="CLU_1573584_0_0_1"/>
<keyword evidence="3" id="KW-0547">Nucleotide-binding</keyword>
<dbReference type="PANTHER" id="PTHR10196">
    <property type="entry name" value="SUGAR KINASE"/>
    <property type="match status" value="1"/>
</dbReference>
<dbReference type="PaxDb" id="2903-EOD28729"/>
<sequence length="170" mass="18100">MIGIGFPLNCKDTGEPITTLKVDGGMTANKLLLQFQSDMLACDVSVPVVAETTALGSAYAAGLAVGFWKSKDEMLANWAEKKRVTPQMDAATRQKYSKFWKKAVSKTLDWVELDGEGTKPATAKPGPRQSTFGSTNAMDGAAGALDMKVALMEKKLDAVLDLLKKSAPAA</sequence>
<dbReference type="STRING" id="2903.R1F657"/>
<evidence type="ECO:0000256" key="4">
    <source>
        <dbReference type="ARBA" id="ARBA00022777"/>
    </source>
</evidence>
<keyword evidence="5" id="KW-0067">ATP-binding</keyword>
<dbReference type="InterPro" id="IPR043129">
    <property type="entry name" value="ATPase_NBD"/>
</dbReference>
<keyword evidence="4" id="KW-0418">Kinase</keyword>
<evidence type="ECO:0000259" key="7">
    <source>
        <dbReference type="Pfam" id="PF02782"/>
    </source>
</evidence>
<dbReference type="AlphaFoldDB" id="A0A0D3JYZ4"/>
<dbReference type="eggNOG" id="KOG2517">
    <property type="taxonomic scope" value="Eukaryota"/>
</dbReference>
<dbReference type="RefSeq" id="XP_005781158.1">
    <property type="nucleotide sequence ID" value="XM_005781101.1"/>
</dbReference>
<reference evidence="8" key="2">
    <citation type="submission" date="2024-10" db="UniProtKB">
        <authorList>
            <consortium name="EnsemblProtists"/>
        </authorList>
    </citation>
    <scope>IDENTIFICATION</scope>
</reference>
<dbReference type="Proteomes" id="UP000013827">
    <property type="component" value="Unassembled WGS sequence"/>
</dbReference>
<keyword evidence="9" id="KW-1185">Reference proteome</keyword>
<dbReference type="InterPro" id="IPR018485">
    <property type="entry name" value="FGGY_C"/>
</dbReference>
<proteinExistence type="inferred from homology"/>
<evidence type="ECO:0000256" key="6">
    <source>
        <dbReference type="SAM" id="MobiDB-lite"/>
    </source>
</evidence>
<dbReference type="KEGG" id="ehx:EMIHUDRAFT_234720"/>
<dbReference type="Pfam" id="PF02782">
    <property type="entry name" value="FGGY_C"/>
    <property type="match status" value="1"/>
</dbReference>
<dbReference type="Gene3D" id="3.30.420.40">
    <property type="match status" value="1"/>
</dbReference>
<evidence type="ECO:0000313" key="8">
    <source>
        <dbReference type="EnsemblProtists" id="EOD28729"/>
    </source>
</evidence>